<feature type="domain" description="tRNA(Ile)-lysidine/2-thiocytidine synthase N-terminal" evidence="7">
    <location>
        <begin position="23"/>
        <end position="198"/>
    </location>
</feature>
<keyword evidence="4 6" id="KW-0067">ATP-binding</keyword>
<dbReference type="Pfam" id="PF01171">
    <property type="entry name" value="ATP_bind_3"/>
    <property type="match status" value="1"/>
</dbReference>
<dbReference type="GO" id="GO:0032267">
    <property type="term" value="F:tRNA(Ile)-lysidine synthase activity"/>
    <property type="evidence" value="ECO:0007669"/>
    <property type="project" value="UniProtKB-EC"/>
</dbReference>
<dbReference type="InterPro" id="IPR011063">
    <property type="entry name" value="TilS/TtcA_N"/>
</dbReference>
<organism evidence="8 9">
    <name type="scientific">Sphingomonas panacisoli</name>
    <dbReference type="NCBI Taxonomy" id="1813879"/>
    <lineage>
        <taxon>Bacteria</taxon>
        <taxon>Pseudomonadati</taxon>
        <taxon>Pseudomonadota</taxon>
        <taxon>Alphaproteobacteria</taxon>
        <taxon>Sphingomonadales</taxon>
        <taxon>Sphingomonadaceae</taxon>
        <taxon>Sphingomonas</taxon>
    </lineage>
</organism>
<evidence type="ECO:0000256" key="6">
    <source>
        <dbReference type="HAMAP-Rule" id="MF_01161"/>
    </source>
</evidence>
<protein>
    <recommendedName>
        <fullName evidence="6">tRNA(Ile)-lysidine synthase</fullName>
        <ecNumber evidence="6">6.3.4.19</ecNumber>
    </recommendedName>
    <alternativeName>
        <fullName evidence="6">tRNA(Ile)-2-lysyl-cytidine synthase</fullName>
    </alternativeName>
    <alternativeName>
        <fullName evidence="6">tRNA(Ile)-lysidine synthetase</fullName>
    </alternativeName>
</protein>
<dbReference type="KEGG" id="spai:FPZ24_00525"/>
<dbReference type="InterPro" id="IPR012795">
    <property type="entry name" value="tRNA_Ile_lys_synt_N"/>
</dbReference>
<keyword evidence="1 6" id="KW-0436">Ligase</keyword>
<comment type="domain">
    <text evidence="6">The N-terminal region contains the highly conserved SGGXDS motif, predicted to be a P-loop motif involved in ATP binding.</text>
</comment>
<feature type="binding site" evidence="6">
    <location>
        <begin position="28"/>
        <end position="33"/>
    </location>
    <ligand>
        <name>ATP</name>
        <dbReference type="ChEBI" id="CHEBI:30616"/>
    </ligand>
</feature>
<dbReference type="PANTHER" id="PTHR43033">
    <property type="entry name" value="TRNA(ILE)-LYSIDINE SYNTHASE-RELATED"/>
    <property type="match status" value="1"/>
</dbReference>
<comment type="function">
    <text evidence="6">Ligates lysine onto the cytidine present at position 34 of the AUA codon-specific tRNA(Ile) that contains the anticodon CAU, in an ATP-dependent manner. Cytidine is converted to lysidine, thus changing the amino acid specificity of the tRNA from methionine to isoleucine.</text>
</comment>
<evidence type="ECO:0000256" key="2">
    <source>
        <dbReference type="ARBA" id="ARBA00022694"/>
    </source>
</evidence>
<comment type="subcellular location">
    <subcellularLocation>
        <location evidence="6">Cytoplasm</location>
    </subcellularLocation>
</comment>
<dbReference type="SUPFAM" id="SSF52402">
    <property type="entry name" value="Adenine nucleotide alpha hydrolases-like"/>
    <property type="match status" value="1"/>
</dbReference>
<dbReference type="GO" id="GO:0006400">
    <property type="term" value="P:tRNA modification"/>
    <property type="evidence" value="ECO:0007669"/>
    <property type="project" value="UniProtKB-UniRule"/>
</dbReference>
<evidence type="ECO:0000313" key="8">
    <source>
        <dbReference type="EMBL" id="QDZ08968.1"/>
    </source>
</evidence>
<dbReference type="NCBIfam" id="TIGR02432">
    <property type="entry name" value="lysidine_TilS_N"/>
    <property type="match status" value="1"/>
</dbReference>
<dbReference type="CDD" id="cd01992">
    <property type="entry name" value="TilS_N"/>
    <property type="match status" value="1"/>
</dbReference>
<keyword evidence="2 6" id="KW-0819">tRNA processing</keyword>
<proteinExistence type="inferred from homology"/>
<dbReference type="Proteomes" id="UP000315673">
    <property type="component" value="Chromosome"/>
</dbReference>
<comment type="similarity">
    <text evidence="6">Belongs to the tRNA(Ile)-lysidine synthase family.</text>
</comment>
<keyword evidence="9" id="KW-1185">Reference proteome</keyword>
<dbReference type="InterPro" id="IPR014729">
    <property type="entry name" value="Rossmann-like_a/b/a_fold"/>
</dbReference>
<accession>A0A5B8LL71</accession>
<reference evidence="8 9" key="1">
    <citation type="submission" date="2019-07" db="EMBL/GenBank/DDBJ databases">
        <title>Full genome sequence of Sphingomonas sp. 4R-6-7(HKS19).</title>
        <authorList>
            <person name="Im W.-T."/>
        </authorList>
    </citation>
    <scope>NUCLEOTIDE SEQUENCE [LARGE SCALE GENOMIC DNA]</scope>
    <source>
        <strain evidence="8 9">HKS19</strain>
    </source>
</reference>
<keyword evidence="6" id="KW-0963">Cytoplasm</keyword>
<evidence type="ECO:0000256" key="5">
    <source>
        <dbReference type="ARBA" id="ARBA00048539"/>
    </source>
</evidence>
<dbReference type="GO" id="GO:0005524">
    <property type="term" value="F:ATP binding"/>
    <property type="evidence" value="ECO:0007669"/>
    <property type="project" value="UniProtKB-UniRule"/>
</dbReference>
<evidence type="ECO:0000256" key="4">
    <source>
        <dbReference type="ARBA" id="ARBA00022840"/>
    </source>
</evidence>
<dbReference type="HAMAP" id="MF_01161">
    <property type="entry name" value="tRNA_Ile_lys_synt"/>
    <property type="match status" value="1"/>
</dbReference>
<dbReference type="PANTHER" id="PTHR43033:SF1">
    <property type="entry name" value="TRNA(ILE)-LYSIDINE SYNTHASE-RELATED"/>
    <property type="match status" value="1"/>
</dbReference>
<name>A0A5B8LL71_9SPHN</name>
<evidence type="ECO:0000259" key="7">
    <source>
        <dbReference type="Pfam" id="PF01171"/>
    </source>
</evidence>
<comment type="catalytic activity">
    <reaction evidence="5 6">
        <text>cytidine(34) in tRNA(Ile2) + L-lysine + ATP = lysidine(34) in tRNA(Ile2) + AMP + diphosphate + H(+)</text>
        <dbReference type="Rhea" id="RHEA:43744"/>
        <dbReference type="Rhea" id="RHEA-COMP:10625"/>
        <dbReference type="Rhea" id="RHEA-COMP:10670"/>
        <dbReference type="ChEBI" id="CHEBI:15378"/>
        <dbReference type="ChEBI" id="CHEBI:30616"/>
        <dbReference type="ChEBI" id="CHEBI:32551"/>
        <dbReference type="ChEBI" id="CHEBI:33019"/>
        <dbReference type="ChEBI" id="CHEBI:82748"/>
        <dbReference type="ChEBI" id="CHEBI:83665"/>
        <dbReference type="ChEBI" id="CHEBI:456215"/>
        <dbReference type="EC" id="6.3.4.19"/>
    </reaction>
</comment>
<dbReference type="OrthoDB" id="9807403at2"/>
<sequence>MSRAAVARFARDLAALADPDTHLLVAVSGGPDSVALLLLAHAALGERCSAATVDHGLRFESADEATWVADLCAARGICHAILTAPLPDRAGRTANLSARARELRYGLLEAQADAIGADYIATAHHADDQVETLIMRLNRGAGVAGLAGVRATSGRIVRPLLGWRHAQLVALVAAHGIDPVDDPSNVSDRFDRARLRKNLAAIDWLDTDHIAASAAALGDADDAIGWMVDRLAAKLCHRDTAGIVLDVPGDLPFELRRRLVERCVHDIDAMTSSRGSAVAAAVRTLESGRPAMLGTVLAHPARMGETGTQWRFSLAPPRRSA</sequence>
<dbReference type="InterPro" id="IPR012094">
    <property type="entry name" value="tRNA_Ile_lys_synt"/>
</dbReference>
<dbReference type="EC" id="6.3.4.19" evidence="6"/>
<dbReference type="EMBL" id="CP042306">
    <property type="protein sequence ID" value="QDZ08968.1"/>
    <property type="molecule type" value="Genomic_DNA"/>
</dbReference>
<keyword evidence="3 6" id="KW-0547">Nucleotide-binding</keyword>
<dbReference type="GO" id="GO:0005737">
    <property type="term" value="C:cytoplasm"/>
    <property type="evidence" value="ECO:0007669"/>
    <property type="project" value="UniProtKB-SubCell"/>
</dbReference>
<evidence type="ECO:0000313" key="9">
    <source>
        <dbReference type="Proteomes" id="UP000315673"/>
    </source>
</evidence>
<evidence type="ECO:0000256" key="3">
    <source>
        <dbReference type="ARBA" id="ARBA00022741"/>
    </source>
</evidence>
<gene>
    <name evidence="6 8" type="primary">tilS</name>
    <name evidence="8" type="ORF">FPZ24_00525</name>
</gene>
<evidence type="ECO:0000256" key="1">
    <source>
        <dbReference type="ARBA" id="ARBA00022598"/>
    </source>
</evidence>
<dbReference type="Gene3D" id="3.40.50.620">
    <property type="entry name" value="HUPs"/>
    <property type="match status" value="1"/>
</dbReference>
<dbReference type="AlphaFoldDB" id="A0A5B8LL71"/>